<keyword evidence="1" id="KW-0472">Membrane</keyword>
<dbReference type="InterPro" id="IPR046295">
    <property type="entry name" value="DUF6332"/>
</dbReference>
<feature type="transmembrane region" description="Helical" evidence="1">
    <location>
        <begin position="55"/>
        <end position="74"/>
    </location>
</feature>
<evidence type="ECO:0000313" key="3">
    <source>
        <dbReference type="Proteomes" id="UP001610818"/>
    </source>
</evidence>
<proteinExistence type="predicted"/>
<feature type="transmembrane region" description="Helical" evidence="1">
    <location>
        <begin position="20"/>
        <end position="43"/>
    </location>
</feature>
<organism evidence="2 3">
    <name type="scientific">Streptomyces longisporoflavus</name>
    <dbReference type="NCBI Taxonomy" id="28044"/>
    <lineage>
        <taxon>Bacteria</taxon>
        <taxon>Bacillati</taxon>
        <taxon>Actinomycetota</taxon>
        <taxon>Actinomycetes</taxon>
        <taxon>Kitasatosporales</taxon>
        <taxon>Streptomycetaceae</taxon>
        <taxon>Streptomyces</taxon>
    </lineage>
</organism>
<evidence type="ECO:0000313" key="2">
    <source>
        <dbReference type="EMBL" id="MFH8544462.1"/>
    </source>
</evidence>
<dbReference type="Pfam" id="PF19857">
    <property type="entry name" value="DUF6332"/>
    <property type="match status" value="1"/>
</dbReference>
<keyword evidence="1" id="KW-0812">Transmembrane</keyword>
<comment type="caution">
    <text evidence="2">The sequence shown here is derived from an EMBL/GenBank/DDBJ whole genome shotgun (WGS) entry which is preliminary data.</text>
</comment>
<gene>
    <name evidence="2" type="ORF">ACH4F9_05545</name>
</gene>
<dbReference type="EMBL" id="JBIRGQ010000001">
    <property type="protein sequence ID" value="MFH8544462.1"/>
    <property type="molecule type" value="Genomic_DNA"/>
</dbReference>
<protein>
    <submittedName>
        <fullName evidence="2">DUF6332 family protein</fullName>
    </submittedName>
</protein>
<keyword evidence="1" id="KW-1133">Transmembrane helix</keyword>
<dbReference type="RefSeq" id="WP_397708210.1">
    <property type="nucleotide sequence ID" value="NZ_JBIRGN010000001.1"/>
</dbReference>
<name>A0ABW7QHM8_9ACTN</name>
<keyword evidence="3" id="KW-1185">Reference proteome</keyword>
<evidence type="ECO:0000256" key="1">
    <source>
        <dbReference type="SAM" id="Phobius"/>
    </source>
</evidence>
<reference evidence="2 3" key="1">
    <citation type="submission" date="2024-10" db="EMBL/GenBank/DDBJ databases">
        <title>The Natural Products Discovery Center: Release of the First 8490 Sequenced Strains for Exploring Actinobacteria Biosynthetic Diversity.</title>
        <authorList>
            <person name="Kalkreuter E."/>
            <person name="Kautsar S.A."/>
            <person name="Yang D."/>
            <person name="Bader C.D."/>
            <person name="Teijaro C.N."/>
            <person name="Fluegel L."/>
            <person name="Davis C.M."/>
            <person name="Simpson J.R."/>
            <person name="Lauterbach L."/>
            <person name="Steele A.D."/>
            <person name="Gui C."/>
            <person name="Meng S."/>
            <person name="Li G."/>
            <person name="Viehrig K."/>
            <person name="Ye F."/>
            <person name="Su P."/>
            <person name="Kiefer A.F."/>
            <person name="Nichols A."/>
            <person name="Cepeda A.J."/>
            <person name="Yan W."/>
            <person name="Fan B."/>
            <person name="Jiang Y."/>
            <person name="Adhikari A."/>
            <person name="Zheng C.-J."/>
            <person name="Schuster L."/>
            <person name="Cowan T.M."/>
            <person name="Smanski M.J."/>
            <person name="Chevrette M.G."/>
            <person name="De Carvalho L.P.S."/>
            <person name="Shen B."/>
        </authorList>
    </citation>
    <scope>NUCLEOTIDE SEQUENCE [LARGE SCALE GENOMIC DNA]</scope>
    <source>
        <strain evidence="2 3">NPDC017990</strain>
    </source>
</reference>
<dbReference type="Proteomes" id="UP001610818">
    <property type="component" value="Unassembled WGS sequence"/>
</dbReference>
<accession>A0ABW7QHM8</accession>
<sequence length="84" mass="9046">MDMGRESRWEKDAMSVEIVFALVTGALLAAVVFAATLALTLVFGVSGSAREQLRGAGALAGGALGVWRVVRVLRRFDVQRRQGR</sequence>